<dbReference type="SUPFAM" id="SSF117892">
    <property type="entry name" value="Band 7/SPFH domain"/>
    <property type="match status" value="1"/>
</dbReference>
<dbReference type="InterPro" id="IPR036013">
    <property type="entry name" value="Band_7/SPFH_dom_sf"/>
</dbReference>
<dbReference type="RefSeq" id="WP_073070399.1">
    <property type="nucleotide sequence ID" value="NZ_MPPI01000007.1"/>
</dbReference>
<dbReference type="FunFam" id="3.30.479.30:FF:000004">
    <property type="entry name" value="Putative membrane protease family, stomatin"/>
    <property type="match status" value="1"/>
</dbReference>
<dbReference type="InterPro" id="IPR001107">
    <property type="entry name" value="Band_7"/>
</dbReference>
<dbReference type="GO" id="GO:0098552">
    <property type="term" value="C:side of membrane"/>
    <property type="evidence" value="ECO:0007669"/>
    <property type="project" value="UniProtKB-ARBA"/>
</dbReference>
<evidence type="ECO:0000313" key="4">
    <source>
        <dbReference type="Proteomes" id="UP000238634"/>
    </source>
</evidence>
<dbReference type="AlphaFoldDB" id="A0A2T1DBP7"/>
<evidence type="ECO:0000313" key="3">
    <source>
        <dbReference type="EMBL" id="PSB17905.1"/>
    </source>
</evidence>
<sequence length="271" mass="30221">MIESLLGAFTLIILGYMIGSVRIIDQGDEALVQRLGQYKRTLKPGLNFVIPFLDTVLIETVREQLLDIDPQPALTKDNVPIEVDAIVFWRILELKKAYYAIEDLEEALKQLVITSLRGEIGRLSLAEAVSSTDKINTQLRKPLDEAARKWGIEVISVEVQAINLSSALRESLEREQIAKNEKNVTLTRTEATVKSIEDLARALQAQPNAQDVLRYLVAKDYVNANLEIGKSDNSKIVFMDPKALNEAITDLIRPSEFEQGSGNSSRGNDTN</sequence>
<dbReference type="InterPro" id="IPR050710">
    <property type="entry name" value="Band7/mec-2_domain"/>
</dbReference>
<dbReference type="InterPro" id="IPR001972">
    <property type="entry name" value="Stomatin_HflK_fam"/>
</dbReference>
<dbReference type="GO" id="GO:0005886">
    <property type="term" value="C:plasma membrane"/>
    <property type="evidence" value="ECO:0007669"/>
    <property type="project" value="UniProtKB-ARBA"/>
</dbReference>
<dbReference type="SMART" id="SM00244">
    <property type="entry name" value="PHB"/>
    <property type="match status" value="1"/>
</dbReference>
<protein>
    <submittedName>
        <fullName evidence="3">Paraslipin</fullName>
    </submittedName>
</protein>
<dbReference type="Pfam" id="PF01145">
    <property type="entry name" value="Band_7"/>
    <property type="match status" value="1"/>
</dbReference>
<gene>
    <name evidence="3" type="ORF">C7B65_17035</name>
</gene>
<dbReference type="EMBL" id="PVWG01000022">
    <property type="protein sequence ID" value="PSB17905.1"/>
    <property type="molecule type" value="Genomic_DNA"/>
</dbReference>
<name>A0A2T1DBP7_9CYAN</name>
<organism evidence="3 4">
    <name type="scientific">Phormidesmis priestleyi ULC007</name>
    <dbReference type="NCBI Taxonomy" id="1920490"/>
    <lineage>
        <taxon>Bacteria</taxon>
        <taxon>Bacillati</taxon>
        <taxon>Cyanobacteriota</taxon>
        <taxon>Cyanophyceae</taxon>
        <taxon>Leptolyngbyales</taxon>
        <taxon>Leptolyngbyaceae</taxon>
        <taxon>Phormidesmis</taxon>
    </lineage>
</organism>
<keyword evidence="4" id="KW-1185">Reference proteome</keyword>
<evidence type="ECO:0000259" key="2">
    <source>
        <dbReference type="SMART" id="SM00244"/>
    </source>
</evidence>
<dbReference type="OrthoDB" id="9809197at2"/>
<dbReference type="PANTHER" id="PTHR43327">
    <property type="entry name" value="STOMATIN-LIKE PROTEIN 2, MITOCHONDRIAL"/>
    <property type="match status" value="1"/>
</dbReference>
<reference evidence="3 4" key="1">
    <citation type="submission" date="2018-02" db="EMBL/GenBank/DDBJ databases">
        <authorList>
            <person name="Cohen D.B."/>
            <person name="Kent A.D."/>
        </authorList>
    </citation>
    <scope>NUCLEOTIDE SEQUENCE [LARGE SCALE GENOMIC DNA]</scope>
    <source>
        <strain evidence="3 4">ULC007</strain>
    </source>
</reference>
<feature type="domain" description="Band 7" evidence="2">
    <location>
        <begin position="19"/>
        <end position="176"/>
    </location>
</feature>
<comment type="similarity">
    <text evidence="1">Belongs to the band 7/mec-2 family.</text>
</comment>
<dbReference type="Gene3D" id="3.30.479.30">
    <property type="entry name" value="Band 7 domain"/>
    <property type="match status" value="1"/>
</dbReference>
<proteinExistence type="inferred from homology"/>
<reference evidence="3 4" key="2">
    <citation type="submission" date="2018-03" db="EMBL/GenBank/DDBJ databases">
        <title>The ancient ancestry and fast evolution of plastids.</title>
        <authorList>
            <person name="Moore K.R."/>
            <person name="Magnabosco C."/>
            <person name="Momper L."/>
            <person name="Gold D.A."/>
            <person name="Bosak T."/>
            <person name="Fournier G.P."/>
        </authorList>
    </citation>
    <scope>NUCLEOTIDE SEQUENCE [LARGE SCALE GENOMIC DNA]</scope>
    <source>
        <strain evidence="3 4">ULC007</strain>
    </source>
</reference>
<dbReference type="STRING" id="1920490.GCA_001895925_04289"/>
<comment type="caution">
    <text evidence="3">The sequence shown here is derived from an EMBL/GenBank/DDBJ whole genome shotgun (WGS) entry which is preliminary data.</text>
</comment>
<dbReference type="PANTHER" id="PTHR43327:SF10">
    <property type="entry name" value="STOMATIN-LIKE PROTEIN 2, MITOCHONDRIAL"/>
    <property type="match status" value="1"/>
</dbReference>
<accession>A0A2T1DBP7</accession>
<dbReference type="CDD" id="cd08829">
    <property type="entry name" value="SPFH_paraslipin"/>
    <property type="match status" value="1"/>
</dbReference>
<evidence type="ECO:0000256" key="1">
    <source>
        <dbReference type="ARBA" id="ARBA00008164"/>
    </source>
</evidence>
<dbReference type="Proteomes" id="UP000238634">
    <property type="component" value="Unassembled WGS sequence"/>
</dbReference>
<dbReference type="PRINTS" id="PR00721">
    <property type="entry name" value="STOMATIN"/>
</dbReference>